<feature type="transmembrane region" description="Helical" evidence="1">
    <location>
        <begin position="378"/>
        <end position="396"/>
    </location>
</feature>
<gene>
    <name evidence="2" type="ORF">Drose_23180</name>
</gene>
<proteinExistence type="predicted"/>
<accession>A0ABY5YWN4</accession>
<feature type="transmembrane region" description="Helical" evidence="1">
    <location>
        <begin position="353"/>
        <end position="371"/>
    </location>
</feature>
<keyword evidence="1" id="KW-0812">Transmembrane</keyword>
<feature type="transmembrane region" description="Helical" evidence="1">
    <location>
        <begin position="150"/>
        <end position="168"/>
    </location>
</feature>
<keyword evidence="1" id="KW-0472">Membrane</keyword>
<feature type="transmembrane region" description="Helical" evidence="1">
    <location>
        <begin position="443"/>
        <end position="461"/>
    </location>
</feature>
<reference evidence="2" key="1">
    <citation type="submission" date="2021-04" db="EMBL/GenBank/DDBJ databases">
        <title>Biosynthetic gene clusters of Dactylosporangioum roseum.</title>
        <authorList>
            <person name="Hartkoorn R.C."/>
            <person name="Beaudoing E."/>
            <person name="Hot D."/>
            <person name="Moureu S."/>
        </authorList>
    </citation>
    <scope>NUCLEOTIDE SEQUENCE</scope>
    <source>
        <strain evidence="2">NRRL B-16295</strain>
    </source>
</reference>
<keyword evidence="3" id="KW-1185">Reference proteome</keyword>
<feature type="transmembrane region" description="Helical" evidence="1">
    <location>
        <begin position="23"/>
        <end position="40"/>
    </location>
</feature>
<organism evidence="2 3">
    <name type="scientific">Dactylosporangium roseum</name>
    <dbReference type="NCBI Taxonomy" id="47989"/>
    <lineage>
        <taxon>Bacteria</taxon>
        <taxon>Bacillati</taxon>
        <taxon>Actinomycetota</taxon>
        <taxon>Actinomycetes</taxon>
        <taxon>Micromonosporales</taxon>
        <taxon>Micromonosporaceae</taxon>
        <taxon>Dactylosporangium</taxon>
    </lineage>
</organism>
<protein>
    <recommendedName>
        <fullName evidence="4">Integral membrane protein-like protein</fullName>
    </recommendedName>
</protein>
<sequence length="482" mass="51965">MVSASLASATADTAPAPGDRGALAALLAICGVPMVVSALVHRYTRMPDGDEPHYLVINEALKRHGSIHVRQVYDSWAFTAFHPGPLSPHLAAPPHETLPWHGIGGPLLWHVPYLLGGRTGVLLFMVAVSLLTVANVFWLVRGLGLDRRPALLTGVGIGLGSTVLTYTAKAFVEPLAALVVLYGFRLLTKARLRLRDLLLVSAGLGALPWVHSRFLPLVLPLVLLLAWRIHREGGPRDRRRWLAFLGPLGVLTVALVTYLRTVWQSFNPSVNQAGDKALLFGANPVKSLVGVLLDQEHGVLFSYPVFLFVLPGVILAIAGGHRTLHLRLLAVVGPYCAILLTSPGWWGGWAPPARLWAAVLPVFAFSIGYALQRARNGLVAAWAVVCVLVTLGLDTLCRFSPSNGFSADYGYLVPLRVLEGLTHWSLTGYLPAWHTRAAAPWPFLWWGLAVIAFGLVVLLSARPADRPGPVGGTQPSRTPVAV</sequence>
<feature type="transmembrane region" description="Helical" evidence="1">
    <location>
        <begin position="300"/>
        <end position="319"/>
    </location>
</feature>
<feature type="transmembrane region" description="Helical" evidence="1">
    <location>
        <begin position="212"/>
        <end position="229"/>
    </location>
</feature>
<dbReference type="RefSeq" id="WP_260723447.1">
    <property type="nucleotide sequence ID" value="NZ_CP073721.1"/>
</dbReference>
<evidence type="ECO:0000313" key="2">
    <source>
        <dbReference type="EMBL" id="UWZ34149.1"/>
    </source>
</evidence>
<feature type="transmembrane region" description="Helical" evidence="1">
    <location>
        <begin position="120"/>
        <end position="138"/>
    </location>
</feature>
<evidence type="ECO:0008006" key="4">
    <source>
        <dbReference type="Google" id="ProtNLM"/>
    </source>
</evidence>
<evidence type="ECO:0000256" key="1">
    <source>
        <dbReference type="SAM" id="Phobius"/>
    </source>
</evidence>
<evidence type="ECO:0000313" key="3">
    <source>
        <dbReference type="Proteomes" id="UP001058271"/>
    </source>
</evidence>
<name>A0ABY5YWN4_9ACTN</name>
<dbReference type="EMBL" id="CP073721">
    <property type="protein sequence ID" value="UWZ34149.1"/>
    <property type="molecule type" value="Genomic_DNA"/>
</dbReference>
<feature type="transmembrane region" description="Helical" evidence="1">
    <location>
        <begin position="241"/>
        <end position="259"/>
    </location>
</feature>
<keyword evidence="1" id="KW-1133">Transmembrane helix</keyword>
<feature type="transmembrane region" description="Helical" evidence="1">
    <location>
        <begin position="326"/>
        <end position="347"/>
    </location>
</feature>
<dbReference type="Proteomes" id="UP001058271">
    <property type="component" value="Chromosome"/>
</dbReference>